<dbReference type="PANTHER" id="PTHR11157:SF126">
    <property type="entry name" value="ELONGATION OF VERY LONG CHAIN FATTY ACIDS PROTEIN"/>
    <property type="match status" value="1"/>
</dbReference>
<keyword evidence="2 10" id="KW-0444">Lipid biosynthesis</keyword>
<dbReference type="STRING" id="765915.A0A1Y2HZW8"/>
<evidence type="ECO:0000256" key="2">
    <source>
        <dbReference type="ARBA" id="ARBA00022516"/>
    </source>
</evidence>
<keyword evidence="4 10" id="KW-0812">Transmembrane</keyword>
<dbReference type="AlphaFoldDB" id="A0A1Y2HZW8"/>
<protein>
    <recommendedName>
        <fullName evidence="10">Elongation of fatty acids protein</fullName>
        <ecNumber evidence="10">2.3.1.-</ecNumber>
    </recommendedName>
</protein>
<dbReference type="GO" id="GO:0034626">
    <property type="term" value="P:fatty acid elongation, polyunsaturated fatty acid"/>
    <property type="evidence" value="ECO:0007669"/>
    <property type="project" value="TreeGrafter"/>
</dbReference>
<dbReference type="GO" id="GO:0034625">
    <property type="term" value="P:fatty acid elongation, monounsaturated fatty acid"/>
    <property type="evidence" value="ECO:0007669"/>
    <property type="project" value="TreeGrafter"/>
</dbReference>
<dbReference type="GO" id="GO:0005789">
    <property type="term" value="C:endoplasmic reticulum membrane"/>
    <property type="evidence" value="ECO:0007669"/>
    <property type="project" value="TreeGrafter"/>
</dbReference>
<accession>A0A1Y2HZW8</accession>
<feature type="transmembrane region" description="Helical" evidence="10">
    <location>
        <begin position="234"/>
        <end position="255"/>
    </location>
</feature>
<feature type="transmembrane region" description="Helical" evidence="10">
    <location>
        <begin position="66"/>
        <end position="86"/>
    </location>
</feature>
<keyword evidence="12" id="KW-1185">Reference proteome</keyword>
<comment type="catalytic activity">
    <reaction evidence="10">
        <text>an acyl-CoA + malonyl-CoA + H(+) = a 3-oxoacyl-CoA + CO2 + CoA</text>
        <dbReference type="Rhea" id="RHEA:50252"/>
        <dbReference type="ChEBI" id="CHEBI:15378"/>
        <dbReference type="ChEBI" id="CHEBI:16526"/>
        <dbReference type="ChEBI" id="CHEBI:57287"/>
        <dbReference type="ChEBI" id="CHEBI:57384"/>
        <dbReference type="ChEBI" id="CHEBI:58342"/>
        <dbReference type="ChEBI" id="CHEBI:90726"/>
    </reaction>
    <physiologicalReaction direction="left-to-right" evidence="10">
        <dbReference type="Rhea" id="RHEA:50253"/>
    </physiologicalReaction>
</comment>
<evidence type="ECO:0000256" key="7">
    <source>
        <dbReference type="ARBA" id="ARBA00023098"/>
    </source>
</evidence>
<evidence type="ECO:0000313" key="11">
    <source>
        <dbReference type="EMBL" id="ORZ40155.1"/>
    </source>
</evidence>
<sequence>MEATTDLILAGFFALEHQVASVTAPVEQVVGDALKASFPELTSKWTTFLASIKSPYADQLPFMNPAHMLALVAAYLVTVFAGKAFMSRMPEKFAMKNYALAHNVVLTSLSAFMWLEVLRQAYLGGYSLFGNGPKSPAENGLPMAKIIAVFYLSKILEFNDTFIMVLKKNFHQISFLHVYHHASIFAVWWLVTFWAPTGEAYFSAMLNSFIHVIMYGYYFLSAMGVKQVVVVKKYITSGQMTQFVCMMIQATYNILDATVFNPTPAGAKDATRYPLALSTLLWVYMVSMLALFGNFYRQDRKRDAARRAELAKLKATKSQ</sequence>
<evidence type="ECO:0000256" key="9">
    <source>
        <dbReference type="ARBA" id="ARBA00023160"/>
    </source>
</evidence>
<keyword evidence="9 10" id="KW-0275">Fatty acid biosynthesis</keyword>
<name>A0A1Y2HZW8_9FUNG</name>
<evidence type="ECO:0000256" key="10">
    <source>
        <dbReference type="RuleBase" id="RU361115"/>
    </source>
</evidence>
<feature type="transmembrane region" description="Helical" evidence="10">
    <location>
        <begin position="201"/>
        <end position="222"/>
    </location>
</feature>
<dbReference type="EC" id="2.3.1.-" evidence="10"/>
<dbReference type="GO" id="GO:0019367">
    <property type="term" value="P:fatty acid elongation, saturated fatty acid"/>
    <property type="evidence" value="ECO:0007669"/>
    <property type="project" value="TreeGrafter"/>
</dbReference>
<dbReference type="OrthoDB" id="10259681at2759"/>
<dbReference type="PROSITE" id="PS01188">
    <property type="entry name" value="ELO"/>
    <property type="match status" value="1"/>
</dbReference>
<dbReference type="Proteomes" id="UP000193411">
    <property type="component" value="Unassembled WGS sequence"/>
</dbReference>
<evidence type="ECO:0000256" key="6">
    <source>
        <dbReference type="ARBA" id="ARBA00022989"/>
    </source>
</evidence>
<keyword evidence="8 10" id="KW-0472">Membrane</keyword>
<dbReference type="GO" id="GO:0030148">
    <property type="term" value="P:sphingolipid biosynthetic process"/>
    <property type="evidence" value="ECO:0007669"/>
    <property type="project" value="TreeGrafter"/>
</dbReference>
<keyword evidence="6 10" id="KW-1133">Transmembrane helix</keyword>
<feature type="transmembrane region" description="Helical" evidence="10">
    <location>
        <begin position="275"/>
        <end position="296"/>
    </location>
</feature>
<evidence type="ECO:0000256" key="1">
    <source>
        <dbReference type="ARBA" id="ARBA00004141"/>
    </source>
</evidence>
<evidence type="ECO:0000313" key="12">
    <source>
        <dbReference type="Proteomes" id="UP000193411"/>
    </source>
</evidence>
<comment type="similarity">
    <text evidence="10">Belongs to the ELO family.</text>
</comment>
<evidence type="ECO:0000256" key="3">
    <source>
        <dbReference type="ARBA" id="ARBA00022679"/>
    </source>
</evidence>
<evidence type="ECO:0000256" key="5">
    <source>
        <dbReference type="ARBA" id="ARBA00022832"/>
    </source>
</evidence>
<dbReference type="InterPro" id="IPR002076">
    <property type="entry name" value="ELO_fam"/>
</dbReference>
<organism evidence="11 12">
    <name type="scientific">Catenaria anguillulae PL171</name>
    <dbReference type="NCBI Taxonomy" id="765915"/>
    <lineage>
        <taxon>Eukaryota</taxon>
        <taxon>Fungi</taxon>
        <taxon>Fungi incertae sedis</taxon>
        <taxon>Blastocladiomycota</taxon>
        <taxon>Blastocladiomycetes</taxon>
        <taxon>Blastocladiales</taxon>
        <taxon>Catenariaceae</taxon>
        <taxon>Catenaria</taxon>
    </lineage>
</organism>
<feature type="transmembrane region" description="Helical" evidence="10">
    <location>
        <begin position="178"/>
        <end position="195"/>
    </location>
</feature>
<evidence type="ECO:0000256" key="8">
    <source>
        <dbReference type="ARBA" id="ARBA00023136"/>
    </source>
</evidence>
<dbReference type="Pfam" id="PF01151">
    <property type="entry name" value="ELO"/>
    <property type="match status" value="1"/>
</dbReference>
<comment type="caution">
    <text evidence="11">The sequence shown here is derived from an EMBL/GenBank/DDBJ whole genome shotgun (WGS) entry which is preliminary data.</text>
</comment>
<dbReference type="GO" id="GO:0009922">
    <property type="term" value="F:fatty acid elongase activity"/>
    <property type="evidence" value="ECO:0007669"/>
    <property type="project" value="InterPro"/>
</dbReference>
<reference evidence="11 12" key="1">
    <citation type="submission" date="2016-07" db="EMBL/GenBank/DDBJ databases">
        <title>Pervasive Adenine N6-methylation of Active Genes in Fungi.</title>
        <authorList>
            <consortium name="DOE Joint Genome Institute"/>
            <person name="Mondo S.J."/>
            <person name="Dannebaum R.O."/>
            <person name="Kuo R.C."/>
            <person name="Labutti K."/>
            <person name="Haridas S."/>
            <person name="Kuo A."/>
            <person name="Salamov A."/>
            <person name="Ahrendt S.R."/>
            <person name="Lipzen A."/>
            <person name="Sullivan W."/>
            <person name="Andreopoulos W.B."/>
            <person name="Clum A."/>
            <person name="Lindquist E."/>
            <person name="Daum C."/>
            <person name="Ramamoorthy G.K."/>
            <person name="Gryganskyi A."/>
            <person name="Culley D."/>
            <person name="Magnuson J.K."/>
            <person name="James T.Y."/>
            <person name="O'Malley M.A."/>
            <person name="Stajich J.E."/>
            <person name="Spatafora J.W."/>
            <person name="Visel A."/>
            <person name="Grigoriev I.V."/>
        </authorList>
    </citation>
    <scope>NUCLEOTIDE SEQUENCE [LARGE SCALE GENOMIC DNA]</scope>
    <source>
        <strain evidence="11 12">PL171</strain>
    </source>
</reference>
<keyword evidence="5 10" id="KW-0276">Fatty acid metabolism</keyword>
<dbReference type="PANTHER" id="PTHR11157">
    <property type="entry name" value="FATTY ACID ACYL TRANSFERASE-RELATED"/>
    <property type="match status" value="1"/>
</dbReference>
<proteinExistence type="inferred from homology"/>
<evidence type="ECO:0000256" key="4">
    <source>
        <dbReference type="ARBA" id="ARBA00022692"/>
    </source>
</evidence>
<dbReference type="GO" id="GO:0042761">
    <property type="term" value="P:very long-chain fatty acid biosynthetic process"/>
    <property type="evidence" value="ECO:0007669"/>
    <property type="project" value="TreeGrafter"/>
</dbReference>
<comment type="subcellular location">
    <subcellularLocation>
        <location evidence="1">Membrane</location>
        <topology evidence="1">Multi-pass membrane protein</topology>
    </subcellularLocation>
</comment>
<dbReference type="EMBL" id="MCFL01000003">
    <property type="protein sequence ID" value="ORZ40155.1"/>
    <property type="molecule type" value="Genomic_DNA"/>
</dbReference>
<keyword evidence="3 10" id="KW-0808">Transferase</keyword>
<dbReference type="InterPro" id="IPR030457">
    <property type="entry name" value="ELO_CS"/>
</dbReference>
<gene>
    <name evidence="11" type="ORF">BCR44DRAFT_120305</name>
</gene>
<keyword evidence="7 10" id="KW-0443">Lipid metabolism</keyword>